<keyword evidence="2" id="KW-1133">Transmembrane helix</keyword>
<dbReference type="PANTHER" id="PTHR41771:SF1">
    <property type="entry name" value="MEMBRANE PROTEIN"/>
    <property type="match status" value="1"/>
</dbReference>
<feature type="compositionally biased region" description="Basic and acidic residues" evidence="1">
    <location>
        <begin position="64"/>
        <end position="87"/>
    </location>
</feature>
<feature type="transmembrane region" description="Helical" evidence="2">
    <location>
        <begin position="371"/>
        <end position="389"/>
    </location>
</feature>
<feature type="transmembrane region" description="Helical" evidence="2">
    <location>
        <begin position="250"/>
        <end position="268"/>
    </location>
</feature>
<proteinExistence type="predicted"/>
<sequence length="538" mass="56472">MTERHPQAGPPEHPGGRRARSGQGGWRPPPADRQQPPPPGAQPPPRRRAEQPQQRETSPRRHRSEPEEPRPARPPEARRKRDPEEQARPAAPRRAKRRRTPEPTSGHGHGHGHGSAPPASKRVRIWLAALLVPFALASIVGMLVLYPFGHTQQTGADIGFGQDPVNGEITAARTSDCTQGGGSSGGSGDGCVTLQVRMQDGPRPNQTIEQVMPTDPSTPHFAVGDQVVLSYAGTNPQDPSSFQVVDFQRGTPLLVLALVFVAAVLVLGRWQGLKSLIGLGLSLAVLIGFVLPAILAGENPLLVAVAGAGATMFVVLYLTHGISARTSAAVLGTMVSLALIGVLSAVFSAATNLTGLDEDTSNLIGVLGAPIDARGLLLAGIVIGALGVLDDVTITQTSAVWELRAANPALTWRQLYGSALRIGRDHVSSAVNTLVLAYAGAALPMLLAYTLSGRSFGEIVSSQTVAQEVVRTLVGSIGLVAAIPVTTALAALVVTRQPAGGEPHEPTPGDEIGEGAERSAEEALWWRPTQKISLPKKP</sequence>
<dbReference type="PANTHER" id="PTHR41771">
    <property type="entry name" value="MEMBRANE PROTEIN-RELATED"/>
    <property type="match status" value="1"/>
</dbReference>
<gene>
    <name evidence="3" type="ORF">GCM10009854_23350</name>
</gene>
<feature type="transmembrane region" description="Helical" evidence="2">
    <location>
        <begin position="125"/>
        <end position="146"/>
    </location>
</feature>
<feature type="transmembrane region" description="Helical" evidence="2">
    <location>
        <begin position="330"/>
        <end position="351"/>
    </location>
</feature>
<feature type="transmembrane region" description="Helical" evidence="2">
    <location>
        <begin position="301"/>
        <end position="318"/>
    </location>
</feature>
<evidence type="ECO:0008006" key="5">
    <source>
        <dbReference type="Google" id="ProtNLM"/>
    </source>
</evidence>
<feature type="region of interest" description="Disordered" evidence="1">
    <location>
        <begin position="498"/>
        <end position="522"/>
    </location>
</feature>
<feature type="compositionally biased region" description="Pro residues" evidence="1">
    <location>
        <begin position="27"/>
        <end position="44"/>
    </location>
</feature>
<keyword evidence="4" id="KW-1185">Reference proteome</keyword>
<name>A0ABP5T7N9_9PSEU</name>
<protein>
    <recommendedName>
        <fullName evidence="5">YibE/F family protein</fullName>
    </recommendedName>
</protein>
<keyword evidence="2" id="KW-0812">Transmembrane</keyword>
<organism evidence="3 4">
    <name type="scientific">Saccharopolyspora halophila</name>
    <dbReference type="NCBI Taxonomy" id="405551"/>
    <lineage>
        <taxon>Bacteria</taxon>
        <taxon>Bacillati</taxon>
        <taxon>Actinomycetota</taxon>
        <taxon>Actinomycetes</taxon>
        <taxon>Pseudonocardiales</taxon>
        <taxon>Pseudonocardiaceae</taxon>
        <taxon>Saccharopolyspora</taxon>
    </lineage>
</organism>
<feature type="transmembrane region" description="Helical" evidence="2">
    <location>
        <begin position="275"/>
        <end position="295"/>
    </location>
</feature>
<evidence type="ECO:0000313" key="3">
    <source>
        <dbReference type="EMBL" id="GAA2345813.1"/>
    </source>
</evidence>
<keyword evidence="2" id="KW-0472">Membrane</keyword>
<reference evidence="4" key="1">
    <citation type="journal article" date="2019" name="Int. J. Syst. Evol. Microbiol.">
        <title>The Global Catalogue of Microorganisms (GCM) 10K type strain sequencing project: providing services to taxonomists for standard genome sequencing and annotation.</title>
        <authorList>
            <consortium name="The Broad Institute Genomics Platform"/>
            <consortium name="The Broad Institute Genome Sequencing Center for Infectious Disease"/>
            <person name="Wu L."/>
            <person name="Ma J."/>
        </authorList>
    </citation>
    <scope>NUCLEOTIDE SEQUENCE [LARGE SCALE GENOMIC DNA]</scope>
    <source>
        <strain evidence="4">JCM 16221</strain>
    </source>
</reference>
<feature type="region of interest" description="Disordered" evidence="1">
    <location>
        <begin position="1"/>
        <end position="118"/>
    </location>
</feature>
<dbReference type="Pfam" id="PF07907">
    <property type="entry name" value="YibE_F"/>
    <property type="match status" value="1"/>
</dbReference>
<evidence type="ECO:0000256" key="2">
    <source>
        <dbReference type="SAM" id="Phobius"/>
    </source>
</evidence>
<dbReference type="Proteomes" id="UP001501218">
    <property type="component" value="Unassembled WGS sequence"/>
</dbReference>
<feature type="transmembrane region" description="Helical" evidence="2">
    <location>
        <begin position="472"/>
        <end position="494"/>
    </location>
</feature>
<feature type="transmembrane region" description="Helical" evidence="2">
    <location>
        <begin position="430"/>
        <end position="452"/>
    </location>
</feature>
<dbReference type="EMBL" id="BAAARA010000007">
    <property type="protein sequence ID" value="GAA2345813.1"/>
    <property type="molecule type" value="Genomic_DNA"/>
</dbReference>
<evidence type="ECO:0000256" key="1">
    <source>
        <dbReference type="SAM" id="MobiDB-lite"/>
    </source>
</evidence>
<dbReference type="InterPro" id="IPR012507">
    <property type="entry name" value="YibE_F"/>
</dbReference>
<accession>A0ABP5T7N9</accession>
<comment type="caution">
    <text evidence="3">The sequence shown here is derived from an EMBL/GenBank/DDBJ whole genome shotgun (WGS) entry which is preliminary data.</text>
</comment>
<evidence type="ECO:0000313" key="4">
    <source>
        <dbReference type="Proteomes" id="UP001501218"/>
    </source>
</evidence>